<evidence type="ECO:0008006" key="3">
    <source>
        <dbReference type="Google" id="ProtNLM"/>
    </source>
</evidence>
<dbReference type="Proteomes" id="UP000030754">
    <property type="component" value="Unassembled WGS sequence"/>
</dbReference>
<accession>U6N520</accession>
<gene>
    <name evidence="1" type="ORF">ENH_00074470</name>
</gene>
<sequence>MAVSLVHARSVWDGEGHVAVSALDELQQYHWSADVATQHETSPEGLVWRAPRDTHPGEKLFVNYGQYNNAYLLFYFGVEINDNPWGPAFFWRTEAGDTPHAALPNGVSSVSILRSSVSSSAALPAWLQQTQWAPKGGPCHPPLGGPPCRAPELEFPEPQADRVVAAELRSSSGEAGIACDLRVFTSRAFGRGAFVLSKFGAVGGVDPTVFKCVRVLRFGGLREPVDQEALTIGLFLGACGAHDGELGRAQQQLRAALAAVRSQLLLQQQQQQHEAAQDSAEEVHRLQAMLRAVNSNKDFTQNCMQYFQQAQQAISKERAKLKSRSKRSRK</sequence>
<dbReference type="EMBL" id="HG725809">
    <property type="protein sequence ID" value="CDJ69820.1"/>
    <property type="molecule type" value="Genomic_DNA"/>
</dbReference>
<dbReference type="SUPFAM" id="SSF82199">
    <property type="entry name" value="SET domain"/>
    <property type="match status" value="1"/>
</dbReference>
<reference evidence="1" key="2">
    <citation type="submission" date="2013-10" db="EMBL/GenBank/DDBJ databases">
        <authorList>
            <person name="Aslett M."/>
        </authorList>
    </citation>
    <scope>NUCLEOTIDE SEQUENCE [LARGE SCALE GENOMIC DNA]</scope>
    <source>
        <strain evidence="1">Houghton</strain>
    </source>
</reference>
<dbReference type="InterPro" id="IPR046341">
    <property type="entry name" value="SET_dom_sf"/>
</dbReference>
<protein>
    <recommendedName>
        <fullName evidence="3">SET domain-containing protein</fullName>
    </recommendedName>
</protein>
<dbReference type="AlphaFoldDB" id="U6N520"/>
<evidence type="ECO:0000313" key="1">
    <source>
        <dbReference type="EMBL" id="CDJ69820.1"/>
    </source>
</evidence>
<keyword evidence="2" id="KW-1185">Reference proteome</keyword>
<dbReference type="VEuPathDB" id="ToxoDB:ENH_00074470"/>
<reference evidence="1" key="1">
    <citation type="submission" date="2013-10" db="EMBL/GenBank/DDBJ databases">
        <title>Genomic analysis of the causative agents of coccidiosis in chickens.</title>
        <authorList>
            <person name="Reid A.J."/>
            <person name="Blake D."/>
            <person name="Billington K."/>
            <person name="Browne H."/>
            <person name="Dunn M."/>
            <person name="Hung S."/>
            <person name="Kawahara F."/>
            <person name="Miranda-Saavedra D."/>
            <person name="Mourier T."/>
            <person name="Nagra H."/>
            <person name="Otto T.D."/>
            <person name="Rawlings N."/>
            <person name="Sanchez A."/>
            <person name="Sanders M."/>
            <person name="Subramaniam C."/>
            <person name="Tay Y."/>
            <person name="Dear P."/>
            <person name="Doerig C."/>
            <person name="Gruber A."/>
            <person name="Parkinson J."/>
            <person name="Shirley M."/>
            <person name="Wan K.L."/>
            <person name="Berriman M."/>
            <person name="Tomley F."/>
            <person name="Pain A."/>
        </authorList>
    </citation>
    <scope>NUCLEOTIDE SEQUENCE [LARGE SCALE GENOMIC DNA]</scope>
    <source>
        <strain evidence="1">Houghton</strain>
    </source>
</reference>
<proteinExistence type="predicted"/>
<evidence type="ECO:0000313" key="2">
    <source>
        <dbReference type="Proteomes" id="UP000030754"/>
    </source>
</evidence>
<organism evidence="1 2">
    <name type="scientific">Eimeria necatrix</name>
    <dbReference type="NCBI Taxonomy" id="51315"/>
    <lineage>
        <taxon>Eukaryota</taxon>
        <taxon>Sar</taxon>
        <taxon>Alveolata</taxon>
        <taxon>Apicomplexa</taxon>
        <taxon>Conoidasida</taxon>
        <taxon>Coccidia</taxon>
        <taxon>Eucoccidiorida</taxon>
        <taxon>Eimeriorina</taxon>
        <taxon>Eimeriidae</taxon>
        <taxon>Eimeria</taxon>
    </lineage>
</organism>
<dbReference type="OrthoDB" id="341421at2759"/>
<name>U6N520_9EIME</name>
<dbReference type="RefSeq" id="XP_013438286.1">
    <property type="nucleotide sequence ID" value="XM_013582832.1"/>
</dbReference>
<dbReference type="Gene3D" id="3.90.1410.10">
    <property type="entry name" value="set domain protein methyltransferase, domain 1"/>
    <property type="match status" value="1"/>
</dbReference>
<dbReference type="GeneID" id="25477577"/>